<dbReference type="InterPro" id="IPR003477">
    <property type="entry name" value="PemK-like"/>
</dbReference>
<dbReference type="EC" id="3.1.-.-" evidence="1"/>
<name>A0A7W6H8V4_9HYPH</name>
<proteinExistence type="predicted"/>
<evidence type="ECO:0000313" key="2">
    <source>
        <dbReference type="Proteomes" id="UP000542776"/>
    </source>
</evidence>
<keyword evidence="2" id="KW-1185">Reference proteome</keyword>
<dbReference type="GO" id="GO:0003677">
    <property type="term" value="F:DNA binding"/>
    <property type="evidence" value="ECO:0007669"/>
    <property type="project" value="InterPro"/>
</dbReference>
<protein>
    <submittedName>
        <fullName evidence="1">mRNA interferase MazF</fullName>
        <ecNumber evidence="1">3.1.-.-</ecNumber>
    </submittedName>
</protein>
<organism evidence="1 2">
    <name type="scientific">Aureimonas pseudogalii</name>
    <dbReference type="NCBI Taxonomy" id="1744844"/>
    <lineage>
        <taxon>Bacteria</taxon>
        <taxon>Pseudomonadati</taxon>
        <taxon>Pseudomonadota</taxon>
        <taxon>Alphaproteobacteria</taxon>
        <taxon>Hyphomicrobiales</taxon>
        <taxon>Aurantimonadaceae</taxon>
        <taxon>Aureimonas</taxon>
    </lineage>
</organism>
<accession>A0A7W6H8V4</accession>
<dbReference type="InterPro" id="IPR011067">
    <property type="entry name" value="Plasmid_toxin/cell-grow_inhib"/>
</dbReference>
<dbReference type="RefSeq" id="WP_183202763.1">
    <property type="nucleotide sequence ID" value="NZ_JACIEK010000029.1"/>
</dbReference>
<evidence type="ECO:0000313" key="1">
    <source>
        <dbReference type="EMBL" id="MBB4000760.1"/>
    </source>
</evidence>
<comment type="caution">
    <text evidence="1">The sequence shown here is derived from an EMBL/GenBank/DDBJ whole genome shotgun (WGS) entry which is preliminary data.</text>
</comment>
<dbReference type="EMBL" id="JACIEK010000029">
    <property type="protein sequence ID" value="MBB4000760.1"/>
    <property type="molecule type" value="Genomic_DNA"/>
</dbReference>
<dbReference type="GO" id="GO:0016787">
    <property type="term" value="F:hydrolase activity"/>
    <property type="evidence" value="ECO:0007669"/>
    <property type="project" value="UniProtKB-KW"/>
</dbReference>
<dbReference type="SUPFAM" id="SSF50118">
    <property type="entry name" value="Cell growth inhibitor/plasmid maintenance toxic component"/>
    <property type="match status" value="1"/>
</dbReference>
<dbReference type="Proteomes" id="UP000542776">
    <property type="component" value="Unassembled WGS sequence"/>
</dbReference>
<dbReference type="Gene3D" id="2.30.30.110">
    <property type="match status" value="1"/>
</dbReference>
<dbReference type="AlphaFoldDB" id="A0A7W6H8V4"/>
<dbReference type="Pfam" id="PF02452">
    <property type="entry name" value="PemK_toxin"/>
    <property type="match status" value="1"/>
</dbReference>
<keyword evidence="1" id="KW-0378">Hydrolase</keyword>
<reference evidence="1 2" key="1">
    <citation type="submission" date="2020-08" db="EMBL/GenBank/DDBJ databases">
        <title>Genomic Encyclopedia of Type Strains, Phase IV (KMG-IV): sequencing the most valuable type-strain genomes for metagenomic binning, comparative biology and taxonomic classification.</title>
        <authorList>
            <person name="Goeker M."/>
        </authorList>
    </citation>
    <scope>NUCLEOTIDE SEQUENCE [LARGE SCALE GENOMIC DNA]</scope>
    <source>
        <strain evidence="1 2">DSM 102238</strain>
    </source>
</reference>
<sequence length="111" mass="11538">MKRGDLVTIAVNGDYGKPRPALVVQDDAFAGLPSVTVLQLTSDVHDDHLIRITVQPDAGNGLRKPSQVMVDRAITVPRAKAGAVFGALDAGTMASVDAAVLRFFGVAGRAA</sequence>
<gene>
    <name evidence="1" type="ORF">GGR04_004640</name>
</gene>